<dbReference type="SMART" id="SM00020">
    <property type="entry name" value="Tryp_SPc"/>
    <property type="match status" value="1"/>
</dbReference>
<evidence type="ECO:0000259" key="23">
    <source>
        <dbReference type="PROSITE" id="PS50287"/>
    </source>
</evidence>
<evidence type="ECO:0000256" key="8">
    <source>
        <dbReference type="ARBA" id="ARBA00022825"/>
    </source>
</evidence>
<dbReference type="SUPFAM" id="SSF56436">
    <property type="entry name" value="C-type lectin-like"/>
    <property type="match status" value="1"/>
</dbReference>
<dbReference type="SMART" id="SM00473">
    <property type="entry name" value="PAN_AP"/>
    <property type="match status" value="1"/>
</dbReference>
<name>A0A6P3V6L8_BOMIM</name>
<feature type="compositionally biased region" description="Polar residues" evidence="18">
    <location>
        <begin position="450"/>
        <end position="488"/>
    </location>
</feature>
<dbReference type="InterPro" id="IPR013806">
    <property type="entry name" value="Kringle-like"/>
</dbReference>
<dbReference type="SMART" id="SM00202">
    <property type="entry name" value="SR"/>
    <property type="match status" value="3"/>
</dbReference>
<dbReference type="KEGG" id="bim:100742970"/>
<keyword evidence="8 17" id="KW-0720">Serine protease</keyword>
<dbReference type="PROSITE" id="PS01209">
    <property type="entry name" value="LDLRA_1"/>
    <property type="match status" value="3"/>
</dbReference>
<feature type="region of interest" description="Disordered" evidence="18">
    <location>
        <begin position="933"/>
        <end position="967"/>
    </location>
</feature>
<evidence type="ECO:0000259" key="20">
    <source>
        <dbReference type="PROSITE" id="PS50041"/>
    </source>
</evidence>
<feature type="compositionally biased region" description="Polar residues" evidence="18">
    <location>
        <begin position="948"/>
        <end position="961"/>
    </location>
</feature>
<dbReference type="SMART" id="SM00034">
    <property type="entry name" value="CLECT"/>
    <property type="match status" value="1"/>
</dbReference>
<feature type="disulfide bond" evidence="15">
    <location>
        <begin position="1651"/>
        <end position="1669"/>
    </location>
</feature>
<dbReference type="PROSITE" id="PS50070">
    <property type="entry name" value="KRINGLE_2"/>
    <property type="match status" value="1"/>
</dbReference>
<feature type="domain" description="C-type lectin" evidence="20">
    <location>
        <begin position="1394"/>
        <end position="1529"/>
    </location>
</feature>
<dbReference type="PANTHER" id="PTHR48071">
    <property type="entry name" value="SRCR DOMAIN-CONTAINING PROTEIN"/>
    <property type="match status" value="1"/>
</dbReference>
<dbReference type="GO" id="GO:0005576">
    <property type="term" value="C:extracellular region"/>
    <property type="evidence" value="ECO:0007669"/>
    <property type="project" value="InterPro"/>
</dbReference>
<keyword evidence="11" id="KW-0325">Glycoprotein</keyword>
<dbReference type="InterPro" id="IPR038178">
    <property type="entry name" value="Kringle_sf"/>
</dbReference>
<dbReference type="InterPro" id="IPR036772">
    <property type="entry name" value="SRCR-like_dom_sf"/>
</dbReference>
<feature type="region of interest" description="Disordered" evidence="18">
    <location>
        <begin position="129"/>
        <end position="166"/>
    </location>
</feature>
<feature type="domain" description="Apple" evidence="25">
    <location>
        <begin position="1678"/>
        <end position="1758"/>
    </location>
</feature>
<feature type="compositionally biased region" description="Polar residues" evidence="18">
    <location>
        <begin position="1123"/>
        <end position="1144"/>
    </location>
</feature>
<dbReference type="PROSITE" id="PS00134">
    <property type="entry name" value="TRYPSIN_HIS"/>
    <property type="match status" value="1"/>
</dbReference>
<dbReference type="SUPFAM" id="SSF56487">
    <property type="entry name" value="SRCR-like"/>
    <property type="match status" value="3"/>
</dbReference>
<dbReference type="SUPFAM" id="SSF57424">
    <property type="entry name" value="LDL receptor-like module"/>
    <property type="match status" value="3"/>
</dbReference>
<evidence type="ECO:0000313" key="27">
    <source>
        <dbReference type="RefSeq" id="XP_012249477.1"/>
    </source>
</evidence>
<evidence type="ECO:0000256" key="6">
    <source>
        <dbReference type="ARBA" id="ARBA00022801"/>
    </source>
</evidence>
<gene>
    <name evidence="27" type="primary">LOC100742970</name>
</gene>
<keyword evidence="1 14" id="KW-0420">Kringle</keyword>
<evidence type="ECO:0000256" key="1">
    <source>
        <dbReference type="ARBA" id="ARBA00022572"/>
    </source>
</evidence>
<dbReference type="CDD" id="cd00037">
    <property type="entry name" value="CLECT"/>
    <property type="match status" value="1"/>
</dbReference>
<dbReference type="PROSITE" id="PS00135">
    <property type="entry name" value="TRYPSIN_SER"/>
    <property type="match status" value="1"/>
</dbReference>
<feature type="disulfide bond" evidence="15">
    <location>
        <begin position="1644"/>
        <end position="1656"/>
    </location>
</feature>
<dbReference type="CDD" id="cd01099">
    <property type="entry name" value="PAN_AP_HGF"/>
    <property type="match status" value="1"/>
</dbReference>
<dbReference type="InterPro" id="IPR016186">
    <property type="entry name" value="C-type_lectin-like/link_sf"/>
</dbReference>
<dbReference type="Pfam" id="PF00530">
    <property type="entry name" value="SRCR"/>
    <property type="match status" value="3"/>
</dbReference>
<feature type="disulfide bond" evidence="16">
    <location>
        <begin position="1877"/>
        <end position="1887"/>
    </location>
</feature>
<dbReference type="InterPro" id="IPR002172">
    <property type="entry name" value="LDrepeatLR_classA_rpt"/>
</dbReference>
<feature type="compositionally biased region" description="Polar residues" evidence="18">
    <location>
        <begin position="676"/>
        <end position="685"/>
    </location>
</feature>
<dbReference type="InterPro" id="IPR000001">
    <property type="entry name" value="Kringle"/>
</dbReference>
<organism evidence="26 27">
    <name type="scientific">Bombus impatiens</name>
    <name type="common">Bumblebee</name>
    <dbReference type="NCBI Taxonomy" id="132113"/>
    <lineage>
        <taxon>Eukaryota</taxon>
        <taxon>Metazoa</taxon>
        <taxon>Ecdysozoa</taxon>
        <taxon>Arthropoda</taxon>
        <taxon>Hexapoda</taxon>
        <taxon>Insecta</taxon>
        <taxon>Pterygota</taxon>
        <taxon>Neoptera</taxon>
        <taxon>Endopterygota</taxon>
        <taxon>Hymenoptera</taxon>
        <taxon>Apocrita</taxon>
        <taxon>Aculeata</taxon>
        <taxon>Apoidea</taxon>
        <taxon>Anthophila</taxon>
        <taxon>Apidae</taxon>
        <taxon>Bombus</taxon>
        <taxon>Pyrobombus</taxon>
    </lineage>
</organism>
<evidence type="ECO:0000256" key="14">
    <source>
        <dbReference type="PROSITE-ProRule" id="PRU00121"/>
    </source>
</evidence>
<dbReference type="Gene3D" id="3.10.100.10">
    <property type="entry name" value="Mannose-Binding Protein A, subunit A"/>
    <property type="match status" value="1"/>
</dbReference>
<dbReference type="InterPro" id="IPR033116">
    <property type="entry name" value="TRYPSIN_SER"/>
</dbReference>
<evidence type="ECO:0000256" key="10">
    <source>
        <dbReference type="ARBA" id="ARBA00023170"/>
    </source>
</evidence>
<evidence type="ECO:0000256" key="4">
    <source>
        <dbReference type="ARBA" id="ARBA00022729"/>
    </source>
</evidence>
<feature type="domain" description="SRCR" evidence="23">
    <location>
        <begin position="1805"/>
        <end position="1908"/>
    </location>
</feature>
<dbReference type="InterPro" id="IPR043504">
    <property type="entry name" value="Peptidase_S1_PA_chymotrypsin"/>
</dbReference>
<dbReference type="InterPro" id="IPR018114">
    <property type="entry name" value="TRYPSIN_HIS"/>
</dbReference>
<feature type="disulfide bond" evidence="16">
    <location>
        <begin position="1350"/>
        <end position="1360"/>
    </location>
</feature>
<keyword evidence="10" id="KW-0675">Receptor</keyword>
<dbReference type="GO" id="GO:0008061">
    <property type="term" value="F:chitin binding"/>
    <property type="evidence" value="ECO:0007669"/>
    <property type="project" value="InterPro"/>
</dbReference>
<dbReference type="InterPro" id="IPR036508">
    <property type="entry name" value="Chitin-bd_dom_sf"/>
</dbReference>
<feature type="disulfide bond" evidence="16">
    <location>
        <begin position="2026"/>
        <end position="2036"/>
    </location>
</feature>
<evidence type="ECO:0000256" key="18">
    <source>
        <dbReference type="SAM" id="MobiDB-lite"/>
    </source>
</evidence>
<dbReference type="GeneID" id="100742970"/>
<dbReference type="Pfam" id="PF00057">
    <property type="entry name" value="Ldl_recept_a"/>
    <property type="match status" value="3"/>
</dbReference>
<dbReference type="PROSITE" id="PS50240">
    <property type="entry name" value="TRYPSIN_DOM"/>
    <property type="match status" value="1"/>
</dbReference>
<keyword evidence="26" id="KW-1185">Reference proteome</keyword>
<feature type="signal peptide" evidence="19">
    <location>
        <begin position="1"/>
        <end position="25"/>
    </location>
</feature>
<feature type="disulfide bond" evidence="16">
    <location>
        <begin position="1982"/>
        <end position="2046"/>
    </location>
</feature>
<dbReference type="Pfam" id="PF00024">
    <property type="entry name" value="PAN_1"/>
    <property type="match status" value="1"/>
</dbReference>
<dbReference type="CDD" id="cd00108">
    <property type="entry name" value="KR"/>
    <property type="match status" value="1"/>
</dbReference>
<feature type="region of interest" description="Disordered" evidence="18">
    <location>
        <begin position="1050"/>
        <end position="1085"/>
    </location>
</feature>
<feature type="domain" description="Peptidase S1" evidence="22">
    <location>
        <begin position="2105"/>
        <end position="2345"/>
    </location>
</feature>
<dbReference type="InterPro" id="IPR036055">
    <property type="entry name" value="LDL_receptor-like_sf"/>
</dbReference>
<dbReference type="InterPro" id="IPR001190">
    <property type="entry name" value="SRCR"/>
</dbReference>
<evidence type="ECO:0000256" key="13">
    <source>
        <dbReference type="ARBA" id="ARBA00066707"/>
    </source>
</evidence>
<keyword evidence="5" id="KW-0677">Repeat</keyword>
<feature type="region of interest" description="Disordered" evidence="18">
    <location>
        <begin position="41"/>
        <end position="116"/>
    </location>
</feature>
<dbReference type="PRINTS" id="PR00261">
    <property type="entry name" value="LDLRECEPTOR"/>
</dbReference>
<comment type="catalytic activity">
    <reaction evidence="12">
        <text>Selective cleavage of 103-Arg-|-Ser-104 and 124-Ile-|-Ile-125 bonds in Limulus clotting factor B to form activated factor B. Cleavage of -Pro-Arg-|-Xaa- bonds in synthetic substrates.</text>
        <dbReference type="EC" id="3.4.21.84"/>
    </reaction>
</comment>
<dbReference type="PANTHER" id="PTHR48071:SF16">
    <property type="entry name" value="MACROPHAGE SCAVENGER RECEPTOR TYPES I AND II"/>
    <property type="match status" value="1"/>
</dbReference>
<feature type="region of interest" description="Disordered" evidence="18">
    <location>
        <begin position="1100"/>
        <end position="1158"/>
    </location>
</feature>
<evidence type="ECO:0000256" key="7">
    <source>
        <dbReference type="ARBA" id="ARBA00022820"/>
    </source>
</evidence>
<dbReference type="Proteomes" id="UP000515180">
    <property type="component" value="Unplaced"/>
</dbReference>
<keyword evidence="7" id="KW-0353">Hemolymph clotting</keyword>
<evidence type="ECO:0000259" key="21">
    <source>
        <dbReference type="PROSITE" id="PS50070"/>
    </source>
</evidence>
<feature type="compositionally biased region" description="Polar residues" evidence="18">
    <location>
        <begin position="1100"/>
        <end position="1110"/>
    </location>
</feature>
<proteinExistence type="predicted"/>
<evidence type="ECO:0000256" key="5">
    <source>
        <dbReference type="ARBA" id="ARBA00022737"/>
    </source>
</evidence>
<dbReference type="SUPFAM" id="SSF50494">
    <property type="entry name" value="Trypsin-like serine proteases"/>
    <property type="match status" value="1"/>
</dbReference>
<keyword evidence="3 17" id="KW-0645">Protease</keyword>
<dbReference type="GO" id="GO:0016020">
    <property type="term" value="C:membrane"/>
    <property type="evidence" value="ECO:0007669"/>
    <property type="project" value="InterPro"/>
</dbReference>
<evidence type="ECO:0000259" key="24">
    <source>
        <dbReference type="PROSITE" id="PS50940"/>
    </source>
</evidence>
<evidence type="ECO:0000256" key="3">
    <source>
        <dbReference type="ARBA" id="ARBA00022670"/>
    </source>
</evidence>
<feature type="disulfide bond" evidence="15">
    <location>
        <begin position="1663"/>
        <end position="1678"/>
    </location>
</feature>
<feature type="domain" description="SRCR" evidence="23">
    <location>
        <begin position="1276"/>
        <end position="1380"/>
    </location>
</feature>
<feature type="compositionally biased region" description="Polar residues" evidence="18">
    <location>
        <begin position="787"/>
        <end position="797"/>
    </location>
</feature>
<dbReference type="Pfam" id="PF00089">
    <property type="entry name" value="Trypsin"/>
    <property type="match status" value="1"/>
</dbReference>
<feature type="disulfide bond" evidence="16">
    <location>
        <begin position="1995"/>
        <end position="2056"/>
    </location>
</feature>
<accession>A0A6P3V6L8</accession>
<dbReference type="SUPFAM" id="SSF57625">
    <property type="entry name" value="Invertebrate chitin-binding proteins"/>
    <property type="match status" value="3"/>
</dbReference>
<dbReference type="Gene3D" id="2.40.20.10">
    <property type="entry name" value="Plasminogen Kringle 4"/>
    <property type="match status" value="1"/>
</dbReference>
<comment type="caution">
    <text evidence="16">Lacks conserved residue(s) required for the propagation of feature annotation.</text>
</comment>
<dbReference type="Gene3D" id="4.10.400.10">
    <property type="entry name" value="Low-density Lipoprotein Receptor"/>
    <property type="match status" value="3"/>
</dbReference>
<dbReference type="Pfam" id="PF01607">
    <property type="entry name" value="CBM_14"/>
    <property type="match status" value="3"/>
</dbReference>
<evidence type="ECO:0000256" key="11">
    <source>
        <dbReference type="ARBA" id="ARBA00023180"/>
    </source>
</evidence>
<feature type="region of interest" description="Disordered" evidence="18">
    <location>
        <begin position="530"/>
        <end position="754"/>
    </location>
</feature>
<feature type="domain" description="Chitin-binding type-2" evidence="24">
    <location>
        <begin position="389"/>
        <end position="446"/>
    </location>
</feature>
<evidence type="ECO:0000259" key="22">
    <source>
        <dbReference type="PROSITE" id="PS50240"/>
    </source>
</evidence>
<dbReference type="PROSITE" id="PS00420">
    <property type="entry name" value="SRCR_1"/>
    <property type="match status" value="1"/>
</dbReference>
<dbReference type="RefSeq" id="XP_012249477.1">
    <property type="nucleotide sequence ID" value="XM_012394054.2"/>
</dbReference>
<dbReference type="PROSITE" id="PS50041">
    <property type="entry name" value="C_TYPE_LECTIN_2"/>
    <property type="match status" value="1"/>
</dbReference>
<dbReference type="InterPro" id="IPR001304">
    <property type="entry name" value="C-type_lectin-like"/>
</dbReference>
<feature type="region of interest" description="Disordered" evidence="18">
    <location>
        <begin position="787"/>
        <end position="813"/>
    </location>
</feature>
<feature type="domain" description="Chitin-binding type-2" evidence="24">
    <location>
        <begin position="297"/>
        <end position="354"/>
    </location>
</feature>
<dbReference type="OrthoDB" id="6020543at2759"/>
<feature type="compositionally biased region" description="Basic and acidic residues" evidence="18">
    <location>
        <begin position="129"/>
        <end position="155"/>
    </location>
</feature>
<dbReference type="CDD" id="cd00190">
    <property type="entry name" value="Tryp_SPc"/>
    <property type="match status" value="1"/>
</dbReference>
<dbReference type="GO" id="GO:0042381">
    <property type="term" value="P:hemolymph coagulation"/>
    <property type="evidence" value="ECO:0007669"/>
    <property type="project" value="UniProtKB-KW"/>
</dbReference>
<dbReference type="InterPro" id="IPR002557">
    <property type="entry name" value="Chitin-bd_dom"/>
</dbReference>
<dbReference type="InterPro" id="IPR023415">
    <property type="entry name" value="LDLR_class-A_CS"/>
</dbReference>
<feature type="compositionally biased region" description="Basic residues" evidence="18">
    <location>
        <begin position="592"/>
        <end position="604"/>
    </location>
</feature>
<evidence type="ECO:0000256" key="16">
    <source>
        <dbReference type="PROSITE-ProRule" id="PRU00196"/>
    </source>
</evidence>
<dbReference type="GO" id="GO:0004252">
    <property type="term" value="F:serine-type endopeptidase activity"/>
    <property type="evidence" value="ECO:0007669"/>
    <property type="project" value="InterPro"/>
</dbReference>
<feature type="compositionally biased region" description="Polar residues" evidence="18">
    <location>
        <begin position="536"/>
        <end position="551"/>
    </location>
</feature>
<feature type="compositionally biased region" description="Basic and acidic residues" evidence="18">
    <location>
        <begin position="688"/>
        <end position="698"/>
    </location>
</feature>
<feature type="domain" description="Chitin-binding type-2" evidence="24">
    <location>
        <begin position="203"/>
        <end position="260"/>
    </location>
</feature>
<dbReference type="InterPro" id="IPR009003">
    <property type="entry name" value="Peptidase_S1_PA"/>
</dbReference>
<dbReference type="SUPFAM" id="SSF57414">
    <property type="entry name" value="Hairpin loop containing domain-like"/>
    <property type="match status" value="1"/>
</dbReference>
<feature type="compositionally biased region" description="Polar residues" evidence="18">
    <location>
        <begin position="106"/>
        <end position="116"/>
    </location>
</feature>
<evidence type="ECO:0000256" key="15">
    <source>
        <dbReference type="PROSITE-ProRule" id="PRU00124"/>
    </source>
</evidence>
<evidence type="ECO:0000313" key="26">
    <source>
        <dbReference type="Proteomes" id="UP000515180"/>
    </source>
</evidence>
<keyword evidence="4 19" id="KW-0732">Signal</keyword>
<evidence type="ECO:0000256" key="9">
    <source>
        <dbReference type="ARBA" id="ARBA00023157"/>
    </source>
</evidence>
<keyword evidence="9 16" id="KW-1015">Disulfide bond</keyword>
<feature type="domain" description="Kringle" evidence="21">
    <location>
        <begin position="1548"/>
        <end position="1630"/>
    </location>
</feature>
<evidence type="ECO:0000256" key="12">
    <source>
        <dbReference type="ARBA" id="ARBA00052079"/>
    </source>
</evidence>
<dbReference type="Gene3D" id="2.170.140.10">
    <property type="entry name" value="Chitin binding domain"/>
    <property type="match status" value="3"/>
</dbReference>
<feature type="disulfide bond" evidence="15">
    <location>
        <begin position="1781"/>
        <end position="1796"/>
    </location>
</feature>
<evidence type="ECO:0000256" key="2">
    <source>
        <dbReference type="ARBA" id="ARBA00022659"/>
    </source>
</evidence>
<feature type="disulfide bond" evidence="15">
    <location>
        <begin position="1769"/>
        <end position="1787"/>
    </location>
</feature>
<sequence length="2351" mass="264173">MMSRYTGRFLVALAVLCFVVVVTHAIYDRREITTKPPKRRESVLPWYTPGKVDSNEDLSRSPKWQKDPENPASREPYVIDAEAKTWSPWRRNQGSNIEQRTEVADDSQSTTNFDQHAGSSLEYGQFEQQENKKLFPDSDDLEKGKDKGEKQEASKGNDFQMTIKDDQDFYEGVPADSTKPRKEKILISTIQKSTVARYDAKRGVQCPELDSTGQFVYPPDCKFFVNCWKGRAFVQPCAPGTLFNPDTLECDFPHKVKCYGGEVADFPSNEHLDSSGSREPLLSGSHQGYSGHGRPQEPRCPPYITGLIAHASDCTKFLQCVNGATYIMDCGPGTVFNPSASVCDWPHNVRGCEDALKSKEEVTTPMVPPDYEDYGNGRLQSHTTKQPRKISCPVDYTGLLPHPDTCNKFLQCVKGGTFIMDCGPGTAFNPAISVCDWPYNVPGCSKDKPSQTQHSVGSQTTFKPWSSHGSTDSSTWQYTNHHNHTSQGHYRPGYSHGYPNHPVTITPSGTDWDSLRPTWIPSWKPGAWTTAMPPYSQGQPPTNTNTHYGSSNEHHRHKGHSQWGHTSSSGYPHFQWHHHNHGPIDQNDYNNRPHHHYHHHHHYPHGPIYDPNKNTESQQPAPPNGHSFPQRPGDQESETGSWHSNHGYQHEHHHYHHNNKGIPEAVPSFPWHGEESGQQTQQPPFDQTEDHKTSDGRFDYSPNRGHVNVNQGQEFTPNRQEYGRSGPEFPQSGSDQTVMPNVYADGNSQSSVDDNSRFNVQTVENRTSWQPVPTGNRFNLSSWSQYGPGQMPNQNQNRRWDQGPTTEDGKVRDWGSRTDIYQSTADKQADSKLDAWASKMNIFLHGKGQHGPGVKTVSFNSTKLAYPNGIYVNINGTRGHFITKEIEVNQGHSKTKTYRPNDLRGPNEFSKNDENLYVNSQMTNFDHIPPAVLQPPPITSVNRPPESNGESQTQNTYSYGNNPRRPKLTSYRNFTSSGDLAGSGTNYNHVFVPSTNLQPPYPSLNWSLLFPRLVNFSRSDNYYPPVPSIYLQPPYEPVQTNKTFSIGWQHPPAPSFELQPPAPSFELQPPLIEPTDHDFNPNFTIRNQLTSPNFIPNVTGQYPLVPSSNLEPPYEESSDRSSDLPSTVSSTTQRIPETYASISPQKKKKSTDTTEDKIITTTDSNLPTVWIENENPPSNDYPDIIEPDYEPDVDVLDDKKVWKPVLVYENKTQATTESTAVMKINKKNSDLDLFNIEAAPFEEKEPPFPSYYIPPVEPIDHSKKTTLPTPISGQVIRLRGGSGPHDGYVEVQGTTPGWGIVCDARNSWTLKEAHVVCKQLGYYRGAEMAWQGRNTRNGVPTWIAANSVSCQGNEGKFQSCKFTHEQKCRVERDAIGVRCVLNRISHCRKDEIPYEGQCYHLAEPESGLNHQEAFDYCTQRQSRLIDITSQAENNFISEWVLQTRPEVTSIMTSGVGLTTLNRTLWLWEDSSRAKFRFTKWWPGWMEDKKHPPFTGIRPLCIVMKRKFPCHERPDSTCLADYFFWDAEDCASSAKGHSYICERPYDDIGCIYGKGNQYAGNANMSASGKDCLSWSDPRVAHSLAIHVLNQDVREKLKSHNYCRNPNPNRESRPWCYTGSRGEQEHCDIPPCGNTGSQRSLTTGRCKPKHFECMPEECIPSPWVCDGEEDCTNGADERDCVSHMDFFQKYSEHKLEGYDVQKWLNTPLKTCALRCKEADFTCRSFAHKAAGNICLLSDSNVGMTGSLQPNKEYDYYEMKDRSIDCNGMFVCENRKCINKTQVCNGKNDCNDRSDERICTVENLDYQIRLAGSENDYEGRVEVKILGVWGQVCDDGFGMIDAEVICKELGFGLGALEVTPGGFFGNMNPATRFMVDQLKCRGNETSLRECDFDGWGVHDCQPEEAVGIVCKTAVNTCQEGHWKCDKSPACIPTAFICDEVVDCPDGSDESAEHCDAPFEVRLANGSSPLEGRVEVRHHGIWGTVCDDDFSIATATVICRSLGYGGPATSKKDGYFGPGEGPIWLDEVFCYGNETQLYRCEHNHWGQHNCNHDEDAGVICTPGDVNDSKLHWETVSRLPEKDINDILPTNCGRRFKDFNEDEDLIFEKVVRGNIAPKGSYPWQASIRVRGHSRSNHWCGAVIVSPLHVLTAAHCLEGYNKGTYFVRAGDYNTEITEGTEIDADIEDYYVHEEFRKGHRMNNDIALVLLKKRGIPLGKNVMPICLPSENTEYPAGLNCSISGFGSIETGKSTHSKDLRYGWIPLLDQSVCRAGHVYGEGAISDGMVCAGYLDEGIDTCDGDSGGPLVCLHNGAFTLYGLTSWGQHCGRANKPGVYVRVSHYRQWIDRKIKDSLAGR</sequence>
<dbReference type="Gene3D" id="3.10.250.10">
    <property type="entry name" value="SRCR-like domain"/>
    <property type="match status" value="3"/>
</dbReference>
<dbReference type="FunFam" id="3.10.250.10:FF:000007">
    <property type="entry name" value="Soluble scavenger receptor cysteine-rich domain-containing protein SSC5D"/>
    <property type="match status" value="1"/>
</dbReference>
<dbReference type="PROSITE" id="PS50287">
    <property type="entry name" value="SRCR_2"/>
    <property type="match status" value="3"/>
</dbReference>
<feature type="compositionally biased region" description="Polar residues" evidence="18">
    <location>
        <begin position="708"/>
        <end position="719"/>
    </location>
</feature>
<keyword evidence="2" id="KW-0768">Sushi</keyword>
<dbReference type="SMART" id="SM00130">
    <property type="entry name" value="KR"/>
    <property type="match status" value="1"/>
</dbReference>
<evidence type="ECO:0000256" key="19">
    <source>
        <dbReference type="SAM" id="SignalP"/>
    </source>
</evidence>
<dbReference type="SMART" id="SM00494">
    <property type="entry name" value="ChtBD2"/>
    <property type="match status" value="3"/>
</dbReference>
<evidence type="ECO:0000259" key="25">
    <source>
        <dbReference type="PROSITE" id="PS50948"/>
    </source>
</evidence>
<dbReference type="Gene3D" id="3.50.4.10">
    <property type="entry name" value="Hepatocyte Growth Factor"/>
    <property type="match status" value="1"/>
</dbReference>
<dbReference type="SUPFAM" id="SSF57440">
    <property type="entry name" value="Kringle-like"/>
    <property type="match status" value="1"/>
</dbReference>
<dbReference type="GO" id="GO:0006508">
    <property type="term" value="P:proteolysis"/>
    <property type="evidence" value="ECO:0007669"/>
    <property type="project" value="UniProtKB-KW"/>
</dbReference>
<feature type="region of interest" description="Disordered" evidence="18">
    <location>
        <begin position="446"/>
        <end position="502"/>
    </location>
</feature>
<protein>
    <recommendedName>
        <fullName evidence="13">limulus clotting factor C</fullName>
        <ecNumber evidence="13">3.4.21.84</ecNumber>
    </recommendedName>
</protein>
<feature type="compositionally biased region" description="Basic and acidic residues" evidence="18">
    <location>
        <begin position="53"/>
        <end position="69"/>
    </location>
</feature>
<dbReference type="Pfam" id="PF00051">
    <property type="entry name" value="Kringle"/>
    <property type="match status" value="1"/>
</dbReference>
<dbReference type="InterPro" id="IPR003609">
    <property type="entry name" value="Pan_app"/>
</dbReference>
<dbReference type="InterPro" id="IPR001254">
    <property type="entry name" value="Trypsin_dom"/>
</dbReference>
<dbReference type="FunFam" id="3.10.250.10:FF:000026">
    <property type="entry name" value="Tequila, isoform D"/>
    <property type="match status" value="1"/>
</dbReference>
<dbReference type="CDD" id="cd00112">
    <property type="entry name" value="LDLa"/>
    <property type="match status" value="3"/>
</dbReference>
<feature type="domain" description="SRCR" evidence="23">
    <location>
        <begin position="1957"/>
        <end position="2057"/>
    </location>
</feature>
<dbReference type="PROSITE" id="PS50948">
    <property type="entry name" value="PAN"/>
    <property type="match status" value="1"/>
</dbReference>
<dbReference type="PROSITE" id="PS50940">
    <property type="entry name" value="CHIT_BIND_II"/>
    <property type="match status" value="3"/>
</dbReference>
<keyword evidence="6 17" id="KW-0378">Hydrolase</keyword>
<dbReference type="SMART" id="SM00192">
    <property type="entry name" value="LDLa"/>
    <property type="match status" value="3"/>
</dbReference>
<dbReference type="Gene3D" id="2.40.10.10">
    <property type="entry name" value="Trypsin-like serine proteases"/>
    <property type="match status" value="1"/>
</dbReference>
<reference evidence="27" key="1">
    <citation type="submission" date="2025-08" db="UniProtKB">
        <authorList>
            <consortium name="RefSeq"/>
        </authorList>
    </citation>
    <scope>IDENTIFICATION</scope>
</reference>
<feature type="chain" id="PRO_5028349293" description="limulus clotting factor C" evidence="19">
    <location>
        <begin position="26"/>
        <end position="2351"/>
    </location>
</feature>
<dbReference type="EC" id="3.4.21.84" evidence="13"/>
<evidence type="ECO:0000256" key="17">
    <source>
        <dbReference type="RuleBase" id="RU363034"/>
    </source>
</evidence>
<dbReference type="PROSITE" id="PS50068">
    <property type="entry name" value="LDLRA_2"/>
    <property type="match status" value="3"/>
</dbReference>
<dbReference type="PRINTS" id="PR00258">
    <property type="entry name" value="SPERACTRCPTR"/>
</dbReference>
<dbReference type="InterPro" id="IPR016187">
    <property type="entry name" value="CTDL_fold"/>
</dbReference>
<dbReference type="FunFam" id="2.40.10.10:FF:000120">
    <property type="entry name" value="Putative serine protease"/>
    <property type="match status" value="1"/>
</dbReference>